<dbReference type="STRING" id="35608.A0A2U1NEN6"/>
<gene>
    <name evidence="7" type="ORF">CTI12_AA274530</name>
</gene>
<dbReference type="GO" id="GO:0005524">
    <property type="term" value="F:ATP binding"/>
    <property type="evidence" value="ECO:0007669"/>
    <property type="project" value="UniProtKB-KW"/>
</dbReference>
<evidence type="ECO:0000313" key="7">
    <source>
        <dbReference type="EMBL" id="PWA71920.1"/>
    </source>
</evidence>
<keyword evidence="3 7" id="KW-0347">Helicase</keyword>
<dbReference type="Proteomes" id="UP000245207">
    <property type="component" value="Unassembled WGS sequence"/>
</dbReference>
<dbReference type="EMBL" id="PKPP01003000">
    <property type="protein sequence ID" value="PWA71920.1"/>
    <property type="molecule type" value="Genomic_DNA"/>
</dbReference>
<dbReference type="PANTHER" id="PTHR11274:SF0">
    <property type="entry name" value="GENERAL TRANSCRIPTION AND DNA REPAIR FACTOR IIH HELICASE SUBUNIT XPB"/>
    <property type="match status" value="1"/>
</dbReference>
<keyword evidence="2" id="KW-0378">Hydrolase</keyword>
<dbReference type="PANTHER" id="PTHR11274">
    <property type="entry name" value="RAD25/XP-B DNA REPAIR HELICASE"/>
    <property type="match status" value="1"/>
</dbReference>
<sequence length="260" mass="29705">MYQEEQYFGEESGNNDAYMETGEANKGGSIANVECVEVWCPMAKHFLSEYSKKANYRRKQALSLMNPNKIRACEYLIRLHEERGDKIVVFSDSLFALTEYAMKFHKPVIYRASSRVERAKILEAFKTSKEVNTVFISDVGDNFIGIPEANVIIQISSHADQESQPLRHILRANGCLQDRILFYSLVSTNTKEMQDSIKRQQFLINQVLSCKVLSASDSELGSEDDTDDIHRQNGSSATSKPKDRAKLRKMFKKRFMSCNT</sequence>
<dbReference type="GO" id="GO:0043138">
    <property type="term" value="F:3'-5' DNA helicase activity"/>
    <property type="evidence" value="ECO:0007669"/>
    <property type="project" value="TreeGrafter"/>
</dbReference>
<evidence type="ECO:0000256" key="1">
    <source>
        <dbReference type="ARBA" id="ARBA00022741"/>
    </source>
</evidence>
<evidence type="ECO:0000256" key="2">
    <source>
        <dbReference type="ARBA" id="ARBA00022801"/>
    </source>
</evidence>
<protein>
    <submittedName>
        <fullName evidence="7">DNA repair helicase XPB1</fullName>
    </submittedName>
</protein>
<reference evidence="7 8" key="1">
    <citation type="journal article" date="2018" name="Mol. Plant">
        <title>The genome of Artemisia annua provides insight into the evolution of Asteraceae family and artemisinin biosynthesis.</title>
        <authorList>
            <person name="Shen Q."/>
            <person name="Zhang L."/>
            <person name="Liao Z."/>
            <person name="Wang S."/>
            <person name="Yan T."/>
            <person name="Shi P."/>
            <person name="Liu M."/>
            <person name="Fu X."/>
            <person name="Pan Q."/>
            <person name="Wang Y."/>
            <person name="Lv Z."/>
            <person name="Lu X."/>
            <person name="Zhang F."/>
            <person name="Jiang W."/>
            <person name="Ma Y."/>
            <person name="Chen M."/>
            <person name="Hao X."/>
            <person name="Li L."/>
            <person name="Tang Y."/>
            <person name="Lv G."/>
            <person name="Zhou Y."/>
            <person name="Sun X."/>
            <person name="Brodelius P.E."/>
            <person name="Rose J.K.C."/>
            <person name="Tang K."/>
        </authorList>
    </citation>
    <scope>NUCLEOTIDE SEQUENCE [LARGE SCALE GENOMIC DNA]</scope>
    <source>
        <strain evidence="8">cv. Huhao1</strain>
        <tissue evidence="7">Leaf</tissue>
    </source>
</reference>
<comment type="caution">
    <text evidence="7">The sequence shown here is derived from an EMBL/GenBank/DDBJ whole genome shotgun (WGS) entry which is preliminary data.</text>
</comment>
<dbReference type="GO" id="GO:0005675">
    <property type="term" value="C:transcription factor TFIIH holo complex"/>
    <property type="evidence" value="ECO:0007669"/>
    <property type="project" value="TreeGrafter"/>
</dbReference>
<keyword evidence="1" id="KW-0547">Nucleotide-binding</keyword>
<feature type="region of interest" description="Disordered" evidence="5">
    <location>
        <begin position="219"/>
        <end position="246"/>
    </location>
</feature>
<keyword evidence="8" id="KW-1185">Reference proteome</keyword>
<accession>A0A2U1NEN6</accession>
<dbReference type="CDD" id="cd18789">
    <property type="entry name" value="SF2_C_XPB"/>
    <property type="match status" value="1"/>
</dbReference>
<organism evidence="7 8">
    <name type="scientific">Artemisia annua</name>
    <name type="common">Sweet wormwood</name>
    <dbReference type="NCBI Taxonomy" id="35608"/>
    <lineage>
        <taxon>Eukaryota</taxon>
        <taxon>Viridiplantae</taxon>
        <taxon>Streptophyta</taxon>
        <taxon>Embryophyta</taxon>
        <taxon>Tracheophyta</taxon>
        <taxon>Spermatophyta</taxon>
        <taxon>Magnoliopsida</taxon>
        <taxon>eudicotyledons</taxon>
        <taxon>Gunneridae</taxon>
        <taxon>Pentapetalae</taxon>
        <taxon>asterids</taxon>
        <taxon>campanulids</taxon>
        <taxon>Asterales</taxon>
        <taxon>Asteraceae</taxon>
        <taxon>Asteroideae</taxon>
        <taxon>Anthemideae</taxon>
        <taxon>Artemisiinae</taxon>
        <taxon>Artemisia</taxon>
    </lineage>
</organism>
<dbReference type="GO" id="GO:0006367">
    <property type="term" value="P:transcription initiation at RNA polymerase II promoter"/>
    <property type="evidence" value="ECO:0007669"/>
    <property type="project" value="TreeGrafter"/>
</dbReference>
<dbReference type="AlphaFoldDB" id="A0A2U1NEN6"/>
<feature type="domain" description="ERCC3/RAD25/XPB helicase C-terminal" evidence="6">
    <location>
        <begin position="26"/>
        <end position="218"/>
    </location>
</feature>
<dbReference type="SUPFAM" id="SSF52540">
    <property type="entry name" value="P-loop containing nucleoside triphosphate hydrolases"/>
    <property type="match status" value="1"/>
</dbReference>
<dbReference type="InterPro" id="IPR050615">
    <property type="entry name" value="ATP-dep_DNA_Helicase"/>
</dbReference>
<evidence type="ECO:0000256" key="5">
    <source>
        <dbReference type="SAM" id="MobiDB-lite"/>
    </source>
</evidence>
<dbReference type="Pfam" id="PF16203">
    <property type="entry name" value="ERCC3_RAD25_C"/>
    <property type="match status" value="1"/>
</dbReference>
<dbReference type="GO" id="GO:0016787">
    <property type="term" value="F:hydrolase activity"/>
    <property type="evidence" value="ECO:0007669"/>
    <property type="project" value="UniProtKB-KW"/>
</dbReference>
<name>A0A2U1NEN6_ARTAN</name>
<dbReference type="InterPro" id="IPR032438">
    <property type="entry name" value="ERCC3_RAD25_C"/>
</dbReference>
<dbReference type="GO" id="GO:0000112">
    <property type="term" value="C:nucleotide-excision repair factor 3 complex"/>
    <property type="evidence" value="ECO:0007669"/>
    <property type="project" value="TreeGrafter"/>
</dbReference>
<proteinExistence type="predicted"/>
<evidence type="ECO:0000256" key="3">
    <source>
        <dbReference type="ARBA" id="ARBA00022806"/>
    </source>
</evidence>
<keyword evidence="4" id="KW-0067">ATP-binding</keyword>
<dbReference type="PRINTS" id="PR00851">
    <property type="entry name" value="XRODRMPGMNTB"/>
</dbReference>
<evidence type="ECO:0000313" key="8">
    <source>
        <dbReference type="Proteomes" id="UP000245207"/>
    </source>
</evidence>
<dbReference type="InterPro" id="IPR027417">
    <property type="entry name" value="P-loop_NTPase"/>
</dbReference>
<dbReference type="Gene3D" id="3.40.50.300">
    <property type="entry name" value="P-loop containing nucleotide triphosphate hydrolases"/>
    <property type="match status" value="1"/>
</dbReference>
<evidence type="ECO:0000256" key="4">
    <source>
        <dbReference type="ARBA" id="ARBA00022840"/>
    </source>
</evidence>
<evidence type="ECO:0000259" key="6">
    <source>
        <dbReference type="Pfam" id="PF16203"/>
    </source>
</evidence>
<dbReference type="OrthoDB" id="1665489at2759"/>
<dbReference type="GO" id="GO:0097550">
    <property type="term" value="C:transcription preinitiation complex"/>
    <property type="evidence" value="ECO:0007669"/>
    <property type="project" value="TreeGrafter"/>
</dbReference>